<keyword evidence="2" id="KW-1185">Reference proteome</keyword>
<organism evidence="1 2">
    <name type="scientific">Hoeflea algicola</name>
    <dbReference type="NCBI Taxonomy" id="2983763"/>
    <lineage>
        <taxon>Bacteria</taxon>
        <taxon>Pseudomonadati</taxon>
        <taxon>Pseudomonadota</taxon>
        <taxon>Alphaproteobacteria</taxon>
        <taxon>Hyphomicrobiales</taxon>
        <taxon>Rhizobiaceae</taxon>
        <taxon>Hoeflea</taxon>
    </lineage>
</organism>
<reference evidence="1" key="1">
    <citation type="submission" date="2022-10" db="EMBL/GenBank/DDBJ databases">
        <title>Hoeflea sp. G2-23, isolated from marine algae.</title>
        <authorList>
            <person name="Kristyanto S."/>
            <person name="Kim J.M."/>
            <person name="Jeon C.O."/>
        </authorList>
    </citation>
    <scope>NUCLEOTIDE SEQUENCE</scope>
    <source>
        <strain evidence="1">G2-23</strain>
    </source>
</reference>
<dbReference type="SUPFAM" id="SSF52091">
    <property type="entry name" value="SpoIIaa-like"/>
    <property type="match status" value="1"/>
</dbReference>
<sequence>MIAVLEGYPDDVLAVSFSGTVTASDYETVLVPETRWRVDQHGTIRLLCQMGPEFEAMAPGAMWSDTKLGLSRWSDFERLAFVSDVGWLRDAIMIFAPVLHYPVRTFANAEFAQARAWVLEGK</sequence>
<gene>
    <name evidence="1" type="ORF">OEG84_01175</name>
</gene>
<dbReference type="RefSeq" id="WP_267652039.1">
    <property type="nucleotide sequence ID" value="NZ_JAOVZR010000001.1"/>
</dbReference>
<evidence type="ECO:0000313" key="1">
    <source>
        <dbReference type="EMBL" id="MCY0146362.1"/>
    </source>
</evidence>
<dbReference type="EMBL" id="JAOVZR010000001">
    <property type="protein sequence ID" value="MCY0146362.1"/>
    <property type="molecule type" value="Genomic_DNA"/>
</dbReference>
<protein>
    <submittedName>
        <fullName evidence="1">STAS/SEC14 domain-containing protein</fullName>
    </submittedName>
</protein>
<dbReference type="Proteomes" id="UP001073227">
    <property type="component" value="Unassembled WGS sequence"/>
</dbReference>
<dbReference type="InterPro" id="IPR036513">
    <property type="entry name" value="STAS_dom_sf"/>
</dbReference>
<comment type="caution">
    <text evidence="1">The sequence shown here is derived from an EMBL/GenBank/DDBJ whole genome shotgun (WGS) entry which is preliminary data.</text>
</comment>
<name>A0ABT3Z3L4_9HYPH</name>
<dbReference type="InterPro" id="IPR038396">
    <property type="entry name" value="SpoIIAA-like_sf"/>
</dbReference>
<dbReference type="Pfam" id="PF11964">
    <property type="entry name" value="SpoIIAA-like"/>
    <property type="match status" value="1"/>
</dbReference>
<dbReference type="Gene3D" id="3.40.50.10600">
    <property type="entry name" value="SpoIIaa-like domains"/>
    <property type="match status" value="1"/>
</dbReference>
<dbReference type="InterPro" id="IPR021866">
    <property type="entry name" value="SpoIIAA-like"/>
</dbReference>
<evidence type="ECO:0000313" key="2">
    <source>
        <dbReference type="Proteomes" id="UP001073227"/>
    </source>
</evidence>
<accession>A0ABT3Z3L4</accession>
<proteinExistence type="predicted"/>